<dbReference type="Gene3D" id="3.30.420.110">
    <property type="entry name" value="MutS, connector domain"/>
    <property type="match status" value="1"/>
</dbReference>
<dbReference type="Pfam" id="PF01624">
    <property type="entry name" value="MutS_I"/>
    <property type="match status" value="1"/>
</dbReference>
<dbReference type="GO" id="GO:0006298">
    <property type="term" value="P:mismatch repair"/>
    <property type="evidence" value="ECO:0007669"/>
    <property type="project" value="UniProtKB-UniRule"/>
</dbReference>
<protein>
    <recommendedName>
        <fullName evidence="2 8">DNA mismatch repair protein MutS</fullName>
    </recommendedName>
</protein>
<dbReference type="Gene3D" id="1.10.1420.10">
    <property type="match status" value="2"/>
</dbReference>
<dbReference type="PANTHER" id="PTHR11361">
    <property type="entry name" value="DNA MISMATCH REPAIR PROTEIN MUTS FAMILY MEMBER"/>
    <property type="match status" value="1"/>
</dbReference>
<dbReference type="InterPro" id="IPR016151">
    <property type="entry name" value="DNA_mismatch_repair_MutS_N"/>
</dbReference>
<feature type="binding site" evidence="8">
    <location>
        <begin position="606"/>
        <end position="613"/>
    </location>
    <ligand>
        <name>ATP</name>
        <dbReference type="ChEBI" id="CHEBI:30616"/>
    </ligand>
</feature>
<comment type="caution">
    <text evidence="12">The sequence shown here is derived from an EMBL/GenBank/DDBJ whole genome shotgun (WGS) entry which is preliminary data.</text>
</comment>
<evidence type="ECO:0000256" key="4">
    <source>
        <dbReference type="ARBA" id="ARBA00022763"/>
    </source>
</evidence>
<dbReference type="FunFam" id="3.40.1170.10:FF:000001">
    <property type="entry name" value="DNA mismatch repair protein MutS"/>
    <property type="match status" value="1"/>
</dbReference>
<dbReference type="InterPro" id="IPR036187">
    <property type="entry name" value="DNA_mismatch_repair_MutS_sf"/>
</dbReference>
<name>A0A398BL35_9BACI</name>
<organism evidence="12 13">
    <name type="scientific">Mesobacillus zeae</name>
    <dbReference type="NCBI Taxonomy" id="1917180"/>
    <lineage>
        <taxon>Bacteria</taxon>
        <taxon>Bacillati</taxon>
        <taxon>Bacillota</taxon>
        <taxon>Bacilli</taxon>
        <taxon>Bacillales</taxon>
        <taxon>Bacillaceae</taxon>
        <taxon>Mesobacillus</taxon>
    </lineage>
</organism>
<dbReference type="InterPro" id="IPR007695">
    <property type="entry name" value="DNA_mismatch_repair_MutS-lik_N"/>
</dbReference>
<evidence type="ECO:0000256" key="5">
    <source>
        <dbReference type="ARBA" id="ARBA00022840"/>
    </source>
</evidence>
<dbReference type="InterPro" id="IPR007696">
    <property type="entry name" value="DNA_mismatch_repair_MutS_core"/>
</dbReference>
<dbReference type="Proteomes" id="UP000265816">
    <property type="component" value="Unassembled WGS sequence"/>
</dbReference>
<dbReference type="SMART" id="SM00533">
    <property type="entry name" value="MUTSd"/>
    <property type="match status" value="1"/>
</dbReference>
<dbReference type="GO" id="GO:0005829">
    <property type="term" value="C:cytosol"/>
    <property type="evidence" value="ECO:0007669"/>
    <property type="project" value="TreeGrafter"/>
</dbReference>
<evidence type="ECO:0000256" key="10">
    <source>
        <dbReference type="SAM" id="MobiDB-lite"/>
    </source>
</evidence>
<dbReference type="SMART" id="SM00534">
    <property type="entry name" value="MUTSac"/>
    <property type="match status" value="1"/>
</dbReference>
<comment type="similarity">
    <text evidence="1 8 9">Belongs to the DNA mismatch repair MutS family.</text>
</comment>
<evidence type="ECO:0000259" key="11">
    <source>
        <dbReference type="PROSITE" id="PS00486"/>
    </source>
</evidence>
<evidence type="ECO:0000313" key="13">
    <source>
        <dbReference type="Proteomes" id="UP000265816"/>
    </source>
</evidence>
<evidence type="ECO:0000256" key="9">
    <source>
        <dbReference type="RuleBase" id="RU003756"/>
    </source>
</evidence>
<dbReference type="Gene3D" id="3.40.1170.10">
    <property type="entry name" value="DNA repair protein MutS, domain I"/>
    <property type="match status" value="1"/>
</dbReference>
<evidence type="ECO:0000313" key="12">
    <source>
        <dbReference type="EMBL" id="RID88083.1"/>
    </source>
</evidence>
<dbReference type="FunFam" id="3.40.50.300:FF:000896">
    <property type="entry name" value="DNA mismatch repair protein MutS"/>
    <property type="match status" value="1"/>
</dbReference>
<reference evidence="12 13" key="1">
    <citation type="submission" date="2018-08" db="EMBL/GenBank/DDBJ databases">
        <title>Bacillus jemisoniae sp. nov., Bacillus chryseoplanitiae sp. nov., Bacillus resnikiae sp. nov., and Bacillus frankliniae sp. nov., isolated from Viking spacecraft and associated surfaces.</title>
        <authorList>
            <person name="Seuylemezian A."/>
            <person name="Vaishampayan P."/>
        </authorList>
    </citation>
    <scope>NUCLEOTIDE SEQUENCE [LARGE SCALE GENOMIC DNA]</scope>
    <source>
        <strain evidence="12 13">JJ-247</strain>
    </source>
</reference>
<dbReference type="HAMAP" id="MF_00096">
    <property type="entry name" value="MutS"/>
    <property type="match status" value="1"/>
</dbReference>
<dbReference type="GO" id="GO:0003684">
    <property type="term" value="F:damaged DNA binding"/>
    <property type="evidence" value="ECO:0007669"/>
    <property type="project" value="UniProtKB-UniRule"/>
</dbReference>
<dbReference type="SUPFAM" id="SSF53150">
    <property type="entry name" value="DNA repair protein MutS, domain II"/>
    <property type="match status" value="1"/>
</dbReference>
<dbReference type="Pfam" id="PF05188">
    <property type="entry name" value="MutS_II"/>
    <property type="match status" value="1"/>
</dbReference>
<dbReference type="GO" id="GO:0140664">
    <property type="term" value="F:ATP-dependent DNA damage sensor activity"/>
    <property type="evidence" value="ECO:0007669"/>
    <property type="project" value="InterPro"/>
</dbReference>
<dbReference type="PIRSF" id="PIRSF037677">
    <property type="entry name" value="DNA_mis_repair_Msh6"/>
    <property type="match status" value="1"/>
</dbReference>
<dbReference type="InterPro" id="IPR036678">
    <property type="entry name" value="MutS_con_dom_sf"/>
</dbReference>
<keyword evidence="3 8" id="KW-0547">Nucleotide-binding</keyword>
<dbReference type="Gene3D" id="3.40.50.300">
    <property type="entry name" value="P-loop containing nucleotide triphosphate hydrolases"/>
    <property type="match status" value="1"/>
</dbReference>
<dbReference type="SUPFAM" id="SSF48334">
    <property type="entry name" value="DNA repair protein MutS, domain III"/>
    <property type="match status" value="1"/>
</dbReference>
<dbReference type="InterPro" id="IPR000432">
    <property type="entry name" value="DNA_mismatch_repair_MutS_C"/>
</dbReference>
<sequence length="889" mass="100634">MAAYTPMILQYLQIKADYQDAFLFFRLGDFYEMFFDDALNASRELEITLTSRDGGGTEKIPMCGVPYHSAAGYIDQLIAKGYKVAICEQTEDPKAAKGVVRREVVQLITPGTMMEGRGLNEKENNFIATVTEFEGGCYGFGTTDLSTGESRMTLVKSPEELLNELSIAGAREVVLSSSMPEILTKKMRERSVLAFSCEDDLSTREGDAPLLSDLKDERLRITAARLLNYLHRTQKRSLDHLQPVAVYEIQQYMKIDYYSKRNLELTETIRSTSKKGSLLWLLDETKTAMGARLLKQWINRPLISTKEIGRRQEIVELFITSYFERHDLREQLREVYDLERLAGRVAFGNVNARDLVQLKKSLLQVPAISRTLLTLNNEEAKMLAERLDPCEELSTLLEQAVVENPPISLKEGNIIRDGYDSELDKFRDASRNGKAWMAALERQEREKTGIKSLKIGYNRIFGYYIEVTRANLHLLEEGRYERKQTLSNAERFITPELKEKEELILQAEEKIVEVEYGIFVSIRERVKEYIPRLQSLAKAVSELDVLLGFAELSEQRRYMRPEFSAERKLVLMDGRHPVVEKVMDAQEYVPNDCFMDSDRELLLITGPNMSGKSTYMRQIALTAIMAQIGCFVPATQAVLPVFDQVFTRIGAADDLVSGQSTFMVEMLEANNAIANATENSLILFDEIGRGTSTYDGMALAQAIIEYIHDRIGAKTLFSTHYHELTTLDEELSHLKNVHVSAVEQNGKVVFLHKIKDGAADKSYGIHVAQLADLPADLISRAAEILAALEMSENVSSTGSEVAKPKMSGPEVTESKLAEPQIQRPEIQETTEAAEVQLSFFDDEKPIVKKETFGKQEKRVLGKLDQLDILDMTPLQAMNMLYELQRTLRK</sequence>
<evidence type="ECO:0000256" key="7">
    <source>
        <dbReference type="ARBA" id="ARBA00023204"/>
    </source>
</evidence>
<accession>A0A398BL35</accession>
<evidence type="ECO:0000256" key="1">
    <source>
        <dbReference type="ARBA" id="ARBA00006271"/>
    </source>
</evidence>
<keyword evidence="5 8" id="KW-0067">ATP-binding</keyword>
<dbReference type="NCBIfam" id="NF003810">
    <property type="entry name" value="PRK05399.1"/>
    <property type="match status" value="1"/>
</dbReference>
<evidence type="ECO:0000256" key="8">
    <source>
        <dbReference type="HAMAP-Rule" id="MF_00096"/>
    </source>
</evidence>
<evidence type="ECO:0000256" key="6">
    <source>
        <dbReference type="ARBA" id="ARBA00023125"/>
    </source>
</evidence>
<dbReference type="InterPro" id="IPR017261">
    <property type="entry name" value="DNA_mismatch_repair_MutS/MSH"/>
</dbReference>
<comment type="function">
    <text evidence="8">This protein is involved in the repair of mismatches in DNA. It is possible that it carries out the mismatch recognition step. This protein has a weak ATPase activity.</text>
</comment>
<dbReference type="AlphaFoldDB" id="A0A398BL35"/>
<dbReference type="InterPro" id="IPR007861">
    <property type="entry name" value="DNA_mismatch_repair_MutS_clamp"/>
</dbReference>
<dbReference type="Pfam" id="PF00488">
    <property type="entry name" value="MutS_V"/>
    <property type="match status" value="1"/>
</dbReference>
<dbReference type="InterPro" id="IPR045076">
    <property type="entry name" value="MutS"/>
</dbReference>
<gene>
    <name evidence="8 12" type="primary">mutS</name>
    <name evidence="12" type="ORF">D1970_04415</name>
</gene>
<proteinExistence type="inferred from homology"/>
<dbReference type="InterPro" id="IPR027417">
    <property type="entry name" value="P-loop_NTPase"/>
</dbReference>
<dbReference type="InterPro" id="IPR007860">
    <property type="entry name" value="DNA_mmatch_repair_MutS_con_dom"/>
</dbReference>
<dbReference type="Pfam" id="PF05192">
    <property type="entry name" value="MutS_III"/>
    <property type="match status" value="1"/>
</dbReference>
<keyword evidence="13" id="KW-1185">Reference proteome</keyword>
<dbReference type="NCBIfam" id="TIGR01070">
    <property type="entry name" value="mutS1"/>
    <property type="match status" value="1"/>
</dbReference>
<dbReference type="Pfam" id="PF05190">
    <property type="entry name" value="MutS_IV"/>
    <property type="match status" value="1"/>
</dbReference>
<dbReference type="GO" id="GO:0005524">
    <property type="term" value="F:ATP binding"/>
    <property type="evidence" value="ECO:0007669"/>
    <property type="project" value="UniProtKB-UniRule"/>
</dbReference>
<evidence type="ECO:0000256" key="3">
    <source>
        <dbReference type="ARBA" id="ARBA00022741"/>
    </source>
</evidence>
<keyword evidence="6 8" id="KW-0238">DNA-binding</keyword>
<keyword evidence="7 8" id="KW-0234">DNA repair</keyword>
<feature type="region of interest" description="Disordered" evidence="10">
    <location>
        <begin position="798"/>
        <end position="820"/>
    </location>
</feature>
<evidence type="ECO:0000256" key="2">
    <source>
        <dbReference type="ARBA" id="ARBA00021982"/>
    </source>
</evidence>
<dbReference type="InterPro" id="IPR005748">
    <property type="entry name" value="DNA_mismatch_repair_MutS"/>
</dbReference>
<keyword evidence="4 8" id="KW-0227">DNA damage</keyword>
<dbReference type="OrthoDB" id="9802448at2"/>
<dbReference type="SUPFAM" id="SSF52540">
    <property type="entry name" value="P-loop containing nucleoside triphosphate hydrolases"/>
    <property type="match status" value="1"/>
</dbReference>
<dbReference type="SUPFAM" id="SSF55271">
    <property type="entry name" value="DNA repair protein MutS, domain I"/>
    <property type="match status" value="1"/>
</dbReference>
<dbReference type="FunFam" id="1.10.1420.10:FF:000007">
    <property type="entry name" value="DNA mismatch repair protein MutS"/>
    <property type="match status" value="1"/>
</dbReference>
<feature type="domain" description="DNA mismatch repair proteins mutS family" evidence="11">
    <location>
        <begin position="680"/>
        <end position="696"/>
    </location>
</feature>
<dbReference type="EMBL" id="QWVT01000008">
    <property type="protein sequence ID" value="RID88083.1"/>
    <property type="molecule type" value="Genomic_DNA"/>
</dbReference>
<dbReference type="PROSITE" id="PS00486">
    <property type="entry name" value="DNA_MISMATCH_REPAIR_2"/>
    <property type="match status" value="1"/>
</dbReference>
<dbReference type="GO" id="GO:0030983">
    <property type="term" value="F:mismatched DNA binding"/>
    <property type="evidence" value="ECO:0007669"/>
    <property type="project" value="InterPro"/>
</dbReference>
<dbReference type="PANTHER" id="PTHR11361:SF34">
    <property type="entry name" value="DNA MISMATCH REPAIR PROTEIN MSH1, MITOCHONDRIAL"/>
    <property type="match status" value="1"/>
</dbReference>
<dbReference type="RefSeq" id="WP_119111652.1">
    <property type="nucleotide sequence ID" value="NZ_CBCSEO010000001.1"/>
</dbReference>
<dbReference type="CDD" id="cd03284">
    <property type="entry name" value="ABC_MutS1"/>
    <property type="match status" value="1"/>
</dbReference>